<dbReference type="InterPro" id="IPR012341">
    <property type="entry name" value="6hp_glycosidase-like_sf"/>
</dbReference>
<dbReference type="Proteomes" id="UP000076131">
    <property type="component" value="Unassembled WGS sequence"/>
</dbReference>
<reference evidence="4 5" key="1">
    <citation type="journal article" date="2016" name="MBio">
        <title>Lateral Gene Transfer in a Heavy Metal-Contaminated-Groundwater Microbial Community.</title>
        <authorList>
            <person name="Hemme C.L."/>
            <person name="Green S.J."/>
            <person name="Rishishwar L."/>
            <person name="Prakash O."/>
            <person name="Pettenato A."/>
            <person name="Chakraborty R."/>
            <person name="Deutschbauer A.M."/>
            <person name="Van Nostrand J.D."/>
            <person name="Wu L."/>
            <person name="He Z."/>
            <person name="Jordan I.K."/>
            <person name="Hazen T.C."/>
            <person name="Arkin A.P."/>
            <person name="Kostka J.E."/>
            <person name="Zhou J."/>
        </authorList>
    </citation>
    <scope>NUCLEOTIDE SEQUENCE [LARGE SCALE GENOMIC DNA]</scope>
    <source>
        <strain evidence="4 5">FW104-T7</strain>
    </source>
</reference>
<evidence type="ECO:0000313" key="4">
    <source>
        <dbReference type="EMBL" id="KZC21870.1"/>
    </source>
</evidence>
<dbReference type="PANTHER" id="PTHR23403">
    <property type="entry name" value="TREHALASE"/>
    <property type="match status" value="1"/>
</dbReference>
<protein>
    <submittedName>
        <fullName evidence="4">Trehalase</fullName>
    </submittedName>
</protein>
<dbReference type="EMBL" id="LVJS01000145">
    <property type="protein sequence ID" value="KZC21870.1"/>
    <property type="molecule type" value="Genomic_DNA"/>
</dbReference>
<dbReference type="InterPro" id="IPR001661">
    <property type="entry name" value="Glyco_hydro_37"/>
</dbReference>
<dbReference type="PANTHER" id="PTHR23403:SF6">
    <property type="entry name" value="CYTOSOLIC NEUTRAL TREHALASE-RELATED"/>
    <property type="match status" value="1"/>
</dbReference>
<dbReference type="STRING" id="416169.RHOFW104T7_03565"/>
<dbReference type="GO" id="GO:0004555">
    <property type="term" value="F:alpha,alpha-trehalase activity"/>
    <property type="evidence" value="ECO:0007669"/>
    <property type="project" value="InterPro"/>
</dbReference>
<gene>
    <name evidence="4" type="ORF">RHOFW104T7_03565</name>
</gene>
<evidence type="ECO:0000256" key="2">
    <source>
        <dbReference type="ARBA" id="ARBA00023295"/>
    </source>
</evidence>
<dbReference type="AlphaFoldDB" id="A0A154QCH2"/>
<dbReference type="PROSITE" id="PS00928">
    <property type="entry name" value="TREHALASE_2"/>
    <property type="match status" value="1"/>
</dbReference>
<dbReference type="Gene3D" id="1.50.10.10">
    <property type="match status" value="1"/>
</dbReference>
<dbReference type="Pfam" id="PF01204">
    <property type="entry name" value="Trehalase"/>
    <property type="match status" value="2"/>
</dbReference>
<evidence type="ECO:0000256" key="3">
    <source>
        <dbReference type="SAM" id="SignalP"/>
    </source>
</evidence>
<dbReference type="eggNOG" id="COG1626">
    <property type="taxonomic scope" value="Bacteria"/>
</dbReference>
<name>A0A154QCH2_9GAMM</name>
<dbReference type="SUPFAM" id="SSF48208">
    <property type="entry name" value="Six-hairpin glycosidases"/>
    <property type="match status" value="1"/>
</dbReference>
<comment type="caution">
    <text evidence="4">The sequence shown here is derived from an EMBL/GenBank/DDBJ whole genome shotgun (WGS) entry which is preliminary data.</text>
</comment>
<dbReference type="PRINTS" id="PR00744">
    <property type="entry name" value="GLHYDRLASE37"/>
</dbReference>
<keyword evidence="1" id="KW-0378">Hydrolase</keyword>
<feature type="signal peptide" evidence="3">
    <location>
        <begin position="1"/>
        <end position="26"/>
    </location>
</feature>
<keyword evidence="5" id="KW-1185">Reference proteome</keyword>
<proteinExistence type="predicted"/>
<evidence type="ECO:0000256" key="1">
    <source>
        <dbReference type="ARBA" id="ARBA00022801"/>
    </source>
</evidence>
<keyword evidence="3" id="KW-0732">Signal</keyword>
<accession>A0A154QCH2</accession>
<dbReference type="InterPro" id="IPR008928">
    <property type="entry name" value="6-hairpin_glycosidase_sf"/>
</dbReference>
<organism evidence="4 5">
    <name type="scientific">Rhodanobacter thiooxydans</name>
    <dbReference type="NCBI Taxonomy" id="416169"/>
    <lineage>
        <taxon>Bacteria</taxon>
        <taxon>Pseudomonadati</taxon>
        <taxon>Pseudomonadota</taxon>
        <taxon>Gammaproteobacteria</taxon>
        <taxon>Lysobacterales</taxon>
        <taxon>Rhodanobacteraceae</taxon>
        <taxon>Rhodanobacter</taxon>
    </lineage>
</organism>
<dbReference type="GO" id="GO:0005993">
    <property type="term" value="P:trehalose catabolic process"/>
    <property type="evidence" value="ECO:0007669"/>
    <property type="project" value="TreeGrafter"/>
</dbReference>
<evidence type="ECO:0000313" key="5">
    <source>
        <dbReference type="Proteomes" id="UP000076131"/>
    </source>
</evidence>
<sequence>MSMKPLSRILLLVASFVFVTAVPAKQAPDAQKTQAYIHRAWTTLTRSMDDCSALRDPKVGTQPVLYLPANLPTPPDLAAVKQRCNVDVHVLPRAIDQLGDVAPTSLPRQGLLYLPHPYVVPGGFFNEMYGWDSYFIVLGLVADHREALARDMVENALFEVQYYGAVLNANRTYYLTRSQPPFLSSMMRAVLDDPDSFKSKAAARAWLEHAYPLAVRDYSTWTRKEHQAGATGLARYYDYGGAAPVLEMRDSSYLRGVIDWLLKHPSQDPGYLVKAAEHPDAAEAARLKTTSCDVEASKVCAGAWSKGYRLSADFYLGDRAMRESGFDTSFRVGPFSGSTHHYAPVDLNSLLYRYERDLHDFAVQLGNTADAARWADAAAARRAAIDKYLWRADQGMYMDYDFVRGKPSDYHFVATFYPLWAGAASPAQAESLRGKLGIFERKGGLQTSDHASGAQWDAPFGWAPTNWLAVAGLDAYGFHDDARRIAGEFTATIDRSLAHDGTIREKYNMASGNADVKISAGYTANVIGFGWSNGVYLKMRALLRDRPGEP</sequence>
<dbReference type="InterPro" id="IPR018232">
    <property type="entry name" value="Glyco_hydro_37_CS"/>
</dbReference>
<feature type="chain" id="PRO_5007599846" evidence="3">
    <location>
        <begin position="27"/>
        <end position="550"/>
    </location>
</feature>
<keyword evidence="2" id="KW-0326">Glycosidase</keyword>